<proteinExistence type="predicted"/>
<evidence type="ECO:0000259" key="7">
    <source>
        <dbReference type="PROSITE" id="PS51918"/>
    </source>
</evidence>
<comment type="cofactor">
    <cofactor evidence="1">
        <name>[4Fe-4S] cluster</name>
        <dbReference type="ChEBI" id="CHEBI:49883"/>
    </cofactor>
</comment>
<evidence type="ECO:0000256" key="6">
    <source>
        <dbReference type="ARBA" id="ARBA00023014"/>
    </source>
</evidence>
<dbReference type="AlphaFoldDB" id="A0A1V4QGX4"/>
<evidence type="ECO:0000256" key="2">
    <source>
        <dbReference type="ARBA" id="ARBA00022485"/>
    </source>
</evidence>
<dbReference type="GO" id="GO:0046872">
    <property type="term" value="F:metal ion binding"/>
    <property type="evidence" value="ECO:0007669"/>
    <property type="project" value="UniProtKB-KW"/>
</dbReference>
<evidence type="ECO:0000256" key="4">
    <source>
        <dbReference type="ARBA" id="ARBA00022723"/>
    </source>
</evidence>
<dbReference type="SMART" id="SM00729">
    <property type="entry name" value="Elp3"/>
    <property type="match status" value="1"/>
</dbReference>
<reference evidence="9" key="1">
    <citation type="submission" date="2017-01" db="EMBL/GenBank/DDBJ databases">
        <title>Novel pathways for hydrocarbon cycling and metabolic interdependencies in hydrothermal sediment communities.</title>
        <authorList>
            <person name="Dombrowski N."/>
            <person name="Seitz K."/>
            <person name="Teske A."/>
            <person name="Baker B."/>
        </authorList>
    </citation>
    <scope>NUCLEOTIDE SEQUENCE [LARGE SCALE GENOMIC DNA]</scope>
</reference>
<dbReference type="GO" id="GO:0051539">
    <property type="term" value="F:4 iron, 4 sulfur cluster binding"/>
    <property type="evidence" value="ECO:0007669"/>
    <property type="project" value="UniProtKB-KW"/>
</dbReference>
<dbReference type="PANTHER" id="PTHR43787:SF11">
    <property type="entry name" value="UPF0026 PROTEIN SLR1464"/>
    <property type="match status" value="1"/>
</dbReference>
<name>A0A1V4QGX4_UNCW3</name>
<evidence type="ECO:0000256" key="5">
    <source>
        <dbReference type="ARBA" id="ARBA00023004"/>
    </source>
</evidence>
<gene>
    <name evidence="8" type="ORF">BXT86_00840</name>
</gene>
<dbReference type="InterPro" id="IPR040084">
    <property type="entry name" value="GTPase_Obg"/>
</dbReference>
<dbReference type="Pfam" id="PF04055">
    <property type="entry name" value="Radical_SAM"/>
    <property type="match status" value="1"/>
</dbReference>
<keyword evidence="3" id="KW-0949">S-adenosyl-L-methionine</keyword>
<dbReference type="SFLD" id="SFLDG01083">
    <property type="entry name" value="Uncharacterised_Radical_SAM_Su"/>
    <property type="match status" value="1"/>
</dbReference>
<dbReference type="Proteomes" id="UP000191663">
    <property type="component" value="Unassembled WGS sequence"/>
</dbReference>
<evidence type="ECO:0000256" key="1">
    <source>
        <dbReference type="ARBA" id="ARBA00001966"/>
    </source>
</evidence>
<dbReference type="Gene3D" id="3.20.20.70">
    <property type="entry name" value="Aldolase class I"/>
    <property type="match status" value="1"/>
</dbReference>
<dbReference type="SUPFAM" id="SSF102114">
    <property type="entry name" value="Radical SAM enzymes"/>
    <property type="match status" value="1"/>
</dbReference>
<keyword evidence="6" id="KW-0411">Iron-sulfur</keyword>
<dbReference type="CDD" id="cd01335">
    <property type="entry name" value="Radical_SAM"/>
    <property type="match status" value="1"/>
</dbReference>
<comment type="caution">
    <text evidence="8">The sequence shown here is derived from an EMBL/GenBank/DDBJ whole genome shotgun (WGS) entry which is preliminary data.</text>
</comment>
<feature type="domain" description="Radical SAM core" evidence="7">
    <location>
        <begin position="9"/>
        <end position="246"/>
    </location>
</feature>
<dbReference type="InterPro" id="IPR006638">
    <property type="entry name" value="Elp3/MiaA/NifB-like_rSAM"/>
</dbReference>
<keyword evidence="2" id="KW-0004">4Fe-4S</keyword>
<dbReference type="PROSITE" id="PS51918">
    <property type="entry name" value="RADICAL_SAM"/>
    <property type="match status" value="1"/>
</dbReference>
<dbReference type="InterPro" id="IPR007197">
    <property type="entry name" value="rSAM"/>
</dbReference>
<dbReference type="SFLD" id="SFLDS00029">
    <property type="entry name" value="Radical_SAM"/>
    <property type="match status" value="1"/>
</dbReference>
<evidence type="ECO:0000313" key="8">
    <source>
        <dbReference type="EMBL" id="OPX18492.1"/>
    </source>
</evidence>
<evidence type="ECO:0000313" key="9">
    <source>
        <dbReference type="Proteomes" id="UP000191663"/>
    </source>
</evidence>
<dbReference type="InterPro" id="IPR013785">
    <property type="entry name" value="Aldolase_TIM"/>
</dbReference>
<keyword evidence="5" id="KW-0408">Iron</keyword>
<sequence length="311" mass="35709">MRHKYIYGPVPSRRLGLSLGIDIVPYKNCSFNCIYCQLGPTTNRTVKRGEYQPADKVLSDVEDFLKKGGRADYLTLSGSGEPTLHSRIGYIIDVLKQYSKIPIAVLTNGSLFHLEEVRKAIAGADIVLPTLSTADRETFKKIHRPAPELDIDQIIEGQIEFRQEFKGQIWLEVMLIKGLNDTSREIEGLREVIKNIDPDRIHLNTVVRPPAENYARPLDIEELNKIKEFFGARCEVIAPFKREGERQYFKEKKGVILELIKRRPVTLDDIVSALGMVRNEVLKYLDQLIIEKKIKVVEHNGRRYYEFIADN</sequence>
<accession>A0A1V4QGX4</accession>
<dbReference type="InterPro" id="IPR058240">
    <property type="entry name" value="rSAM_sf"/>
</dbReference>
<dbReference type="GO" id="GO:0003824">
    <property type="term" value="F:catalytic activity"/>
    <property type="evidence" value="ECO:0007669"/>
    <property type="project" value="InterPro"/>
</dbReference>
<keyword evidence="4" id="KW-0479">Metal-binding</keyword>
<dbReference type="PANTHER" id="PTHR43787">
    <property type="entry name" value="FEMO COFACTOR BIOSYNTHESIS PROTEIN NIFB-RELATED"/>
    <property type="match status" value="1"/>
</dbReference>
<dbReference type="EMBL" id="MUKB01000011">
    <property type="protein sequence ID" value="OPX18492.1"/>
    <property type="molecule type" value="Genomic_DNA"/>
</dbReference>
<organism evidence="8 9">
    <name type="scientific">candidate division WOR-3 bacterium 4484_100</name>
    <dbReference type="NCBI Taxonomy" id="1936077"/>
    <lineage>
        <taxon>Bacteria</taxon>
        <taxon>Bacteria division WOR-3</taxon>
    </lineage>
</organism>
<protein>
    <recommendedName>
        <fullName evidence="7">Radical SAM core domain-containing protein</fullName>
    </recommendedName>
</protein>
<evidence type="ECO:0000256" key="3">
    <source>
        <dbReference type="ARBA" id="ARBA00022691"/>
    </source>
</evidence>